<dbReference type="EMBL" id="CAJNOJ010000062">
    <property type="protein sequence ID" value="CAF1003990.1"/>
    <property type="molecule type" value="Genomic_DNA"/>
</dbReference>
<sequence length="753" mass="83816">MLTLAKTTMTEWMLKFVCPITNEIMTDPVTDPAGNSYERSAIENWLKQHSISPITKAPLNYSDLQPNPTLLASIEEYRQQLSSENSLHMNIASKLTITSTWADGYAHISIRPPEGAGVRAPCDICCVVDISGSMSCAVEIQGANNKEKCGLSQLDLVKHAITTIIHSLTAEDRLALVTFDSKAQVVFSLREMNDQGRAESIKQVEQLQTAGATNLWDGLATGLTVLTKGQRASGSNAALFLLTDGEPTDNPKEGYLPALAALKEKINFTGSVNTFGFGYRLNSKLLEELADNGNTGSYAFIPDASFVGTIFVNAISNLLTTAATNLRLTVSNVDPTIDQTSTYMCHYKIELVDRKSTGSNSLRFQLGSSIFGQSRDVVIPMSEDQYKNIAILLDYESSHGTKNKQCDSFTQLPQDLKSLNQQKDRLEFVYFIRQGYKSLREDRNAFSANQSTVVKTLEELEDRIRNHATDDKYTADLLTDLTGQVKEAFSRQDWFNKWGVHYLPSITRAHLLQQCNNFKDPGVQHYGQGELFSSVRDEMDEMFCSLPAPQPSSGTISPSATPINMSTFNDADNPCFHGSCTVQLFDGSIKLVKHLQRGDRLHPHGASINYVLRTICHNAQAQFILFDGGLMITPWHPVRLDGVHWTFPYSLPSSELTTMPCEAVYSFVLSGEGHTIWVNDVECVTLGHGLQDDIVRHNYYGSERVIEDLRKLDGEQKCDGMVEIESKWIMRNKRTGLVNGIRRPQTNIMNIVQ</sequence>
<dbReference type="InterPro" id="IPR036465">
    <property type="entry name" value="vWFA_dom_sf"/>
</dbReference>
<evidence type="ECO:0000313" key="4">
    <source>
        <dbReference type="Proteomes" id="UP000663852"/>
    </source>
</evidence>
<proteinExistence type="predicted"/>
<dbReference type="SMART" id="SM00327">
    <property type="entry name" value="VWA"/>
    <property type="match status" value="1"/>
</dbReference>
<dbReference type="AlphaFoldDB" id="A0A814H3I5"/>
<gene>
    <name evidence="3" type="ORF">EDS130_LOCUS15033</name>
</gene>
<protein>
    <submittedName>
        <fullName evidence="3">Uncharacterized protein</fullName>
    </submittedName>
</protein>
<dbReference type="SUPFAM" id="SSF53300">
    <property type="entry name" value="vWA-like"/>
    <property type="match status" value="1"/>
</dbReference>
<dbReference type="Pfam" id="PF14624">
    <property type="entry name" value="Vwaint"/>
    <property type="match status" value="1"/>
</dbReference>
<dbReference type="InterPro" id="IPR013083">
    <property type="entry name" value="Znf_RING/FYVE/PHD"/>
</dbReference>
<evidence type="ECO:0000259" key="1">
    <source>
        <dbReference type="PROSITE" id="PS50234"/>
    </source>
</evidence>
<comment type="caution">
    <text evidence="3">The sequence shown here is derived from an EMBL/GenBank/DDBJ whole genome shotgun (WGS) entry which is preliminary data.</text>
</comment>
<dbReference type="Proteomes" id="UP000663852">
    <property type="component" value="Unassembled WGS sequence"/>
</dbReference>
<dbReference type="PANTHER" id="PTHR10579">
    <property type="entry name" value="CALCIUM-ACTIVATED CHLORIDE CHANNEL REGULATOR"/>
    <property type="match status" value="1"/>
</dbReference>
<dbReference type="Pfam" id="PF04564">
    <property type="entry name" value="U-box"/>
    <property type="match status" value="1"/>
</dbReference>
<dbReference type="SUPFAM" id="SSF57850">
    <property type="entry name" value="RING/U-box"/>
    <property type="match status" value="1"/>
</dbReference>
<dbReference type="Gene3D" id="3.30.40.10">
    <property type="entry name" value="Zinc/RING finger domain, C3HC4 (zinc finger)"/>
    <property type="match status" value="1"/>
</dbReference>
<feature type="domain" description="U-box" evidence="2">
    <location>
        <begin position="11"/>
        <end position="84"/>
    </location>
</feature>
<dbReference type="GO" id="GO:0004842">
    <property type="term" value="F:ubiquitin-protein transferase activity"/>
    <property type="evidence" value="ECO:0007669"/>
    <property type="project" value="InterPro"/>
</dbReference>
<organism evidence="3 4">
    <name type="scientific">Adineta ricciae</name>
    <name type="common">Rotifer</name>
    <dbReference type="NCBI Taxonomy" id="249248"/>
    <lineage>
        <taxon>Eukaryota</taxon>
        <taxon>Metazoa</taxon>
        <taxon>Spiralia</taxon>
        <taxon>Gnathifera</taxon>
        <taxon>Rotifera</taxon>
        <taxon>Eurotatoria</taxon>
        <taxon>Bdelloidea</taxon>
        <taxon>Adinetida</taxon>
        <taxon>Adinetidae</taxon>
        <taxon>Adineta</taxon>
    </lineage>
</organism>
<feature type="domain" description="VWFA" evidence="1">
    <location>
        <begin position="123"/>
        <end position="315"/>
    </location>
</feature>
<dbReference type="Pfam" id="PF00092">
    <property type="entry name" value="VWA"/>
    <property type="match status" value="1"/>
</dbReference>
<dbReference type="CDD" id="cd16655">
    <property type="entry name" value="RING-Ubox_WDSUB1-like"/>
    <property type="match status" value="1"/>
</dbReference>
<dbReference type="InterPro" id="IPR039510">
    <property type="entry name" value="Vint_dom"/>
</dbReference>
<reference evidence="3" key="1">
    <citation type="submission" date="2021-02" db="EMBL/GenBank/DDBJ databases">
        <authorList>
            <person name="Nowell W R."/>
        </authorList>
    </citation>
    <scope>NUCLEOTIDE SEQUENCE</scope>
</reference>
<dbReference type="InterPro" id="IPR002035">
    <property type="entry name" value="VWF_A"/>
</dbReference>
<dbReference type="PROSITE" id="PS50234">
    <property type="entry name" value="VWFA"/>
    <property type="match status" value="1"/>
</dbReference>
<dbReference type="PANTHER" id="PTHR10579:SF156">
    <property type="entry name" value="VWFA DOMAIN-CONTAINING PROTEIN"/>
    <property type="match status" value="1"/>
</dbReference>
<dbReference type="InterPro" id="IPR003613">
    <property type="entry name" value="Ubox_domain"/>
</dbReference>
<dbReference type="SMART" id="SM00504">
    <property type="entry name" value="Ubox"/>
    <property type="match status" value="1"/>
</dbReference>
<dbReference type="SUPFAM" id="SSF51294">
    <property type="entry name" value="Hedgehog/intein (Hint) domain"/>
    <property type="match status" value="1"/>
</dbReference>
<dbReference type="Pfam" id="PF14623">
    <property type="entry name" value="Vint"/>
    <property type="match status" value="1"/>
</dbReference>
<accession>A0A814H3I5</accession>
<dbReference type="InterPro" id="IPR032838">
    <property type="entry name" value="Vwaint_dom"/>
</dbReference>
<dbReference type="Gene3D" id="3.40.50.410">
    <property type="entry name" value="von Willebrand factor, type A domain"/>
    <property type="match status" value="1"/>
</dbReference>
<dbReference type="GO" id="GO:0016567">
    <property type="term" value="P:protein ubiquitination"/>
    <property type="evidence" value="ECO:0007669"/>
    <property type="project" value="InterPro"/>
</dbReference>
<evidence type="ECO:0000313" key="3">
    <source>
        <dbReference type="EMBL" id="CAF1003990.1"/>
    </source>
</evidence>
<dbReference type="InterPro" id="IPR036844">
    <property type="entry name" value="Hint_dom_sf"/>
</dbReference>
<dbReference type="PROSITE" id="PS51698">
    <property type="entry name" value="U_BOX"/>
    <property type="match status" value="1"/>
</dbReference>
<name>A0A814H3I5_ADIRI</name>
<evidence type="ECO:0000259" key="2">
    <source>
        <dbReference type="PROSITE" id="PS51698"/>
    </source>
</evidence>
<dbReference type="InterPro" id="IPR051266">
    <property type="entry name" value="CLCR"/>
</dbReference>
<dbReference type="OrthoDB" id="299997at2759"/>